<proteinExistence type="predicted"/>
<dbReference type="AlphaFoldDB" id="A0A1X0QMC7"/>
<sequence>MSHDLLEEYKQIMVMDASSKKHFGHNVMASKLLSTFKQMCFDGNLLIGIAVGGETGVQVSSMFPFHLNASLLHGTICSKCTFDEFVSMKLDFKIVNDMDDRM</sequence>
<dbReference type="EMBL" id="KV922231">
    <property type="protein sequence ID" value="ORE00894.1"/>
    <property type="molecule type" value="Genomic_DNA"/>
</dbReference>
<organism evidence="1">
    <name type="scientific">Rhizopus microsporus var. microsporus</name>
    <dbReference type="NCBI Taxonomy" id="86635"/>
    <lineage>
        <taxon>Eukaryota</taxon>
        <taxon>Fungi</taxon>
        <taxon>Fungi incertae sedis</taxon>
        <taxon>Mucoromycota</taxon>
        <taxon>Mucoromycotina</taxon>
        <taxon>Mucoromycetes</taxon>
        <taxon>Mucorales</taxon>
        <taxon>Mucorineae</taxon>
        <taxon>Rhizopodaceae</taxon>
        <taxon>Rhizopus</taxon>
    </lineage>
</organism>
<evidence type="ECO:0000313" key="1">
    <source>
        <dbReference type="EMBL" id="ORE00894.1"/>
    </source>
</evidence>
<accession>A0A1X0QMC7</accession>
<protein>
    <submittedName>
        <fullName evidence="1">Uncharacterized protein</fullName>
    </submittedName>
</protein>
<dbReference type="OrthoDB" id="2275777at2759"/>
<reference evidence="1" key="1">
    <citation type="journal article" date="2016" name="Proc. Natl. Acad. Sci. U.S.A.">
        <title>Lipid metabolic changes in an early divergent fungus govern the establishment of a mutualistic symbiosis with endobacteria.</title>
        <authorList>
            <person name="Lastovetsky O.A."/>
            <person name="Gaspar M.L."/>
            <person name="Mondo S.J."/>
            <person name="LaButti K.M."/>
            <person name="Sandor L."/>
            <person name="Grigoriev I.V."/>
            <person name="Henry S.A."/>
            <person name="Pawlowska T.E."/>
        </authorList>
    </citation>
    <scope>NUCLEOTIDE SEQUENCE [LARGE SCALE GENOMIC DNA]</scope>
    <source>
        <strain evidence="1">ATCC 52814</strain>
    </source>
</reference>
<name>A0A1X0QMC7_RHIZD</name>
<dbReference type="VEuPathDB" id="FungiDB:BCV72DRAFT_246342"/>
<dbReference type="Proteomes" id="UP000242414">
    <property type="component" value="Unassembled WGS sequence"/>
</dbReference>
<gene>
    <name evidence="1" type="ORF">BCV72DRAFT_246342</name>
</gene>